<feature type="compositionally biased region" description="Basic and acidic residues" evidence="1">
    <location>
        <begin position="1"/>
        <end position="18"/>
    </location>
</feature>
<dbReference type="EMBL" id="CAJHJT010000001">
    <property type="protein sequence ID" value="CAD6992058.1"/>
    <property type="molecule type" value="Genomic_DNA"/>
</dbReference>
<sequence>MPQHAEEGNCINDRENEKSQAQTMPTPTITPILPDEEVVEYNDDGASSDVVADTKAEHH</sequence>
<gene>
    <name evidence="2" type="ORF">CCAP1982_LOCUS939</name>
</gene>
<feature type="compositionally biased region" description="Low complexity" evidence="1">
    <location>
        <begin position="23"/>
        <end position="33"/>
    </location>
</feature>
<evidence type="ECO:0000256" key="1">
    <source>
        <dbReference type="SAM" id="MobiDB-lite"/>
    </source>
</evidence>
<protein>
    <submittedName>
        <fullName evidence="2">(Mediterranean fruit fly) hypothetical protein</fullName>
    </submittedName>
</protein>
<evidence type="ECO:0000313" key="2">
    <source>
        <dbReference type="EMBL" id="CAD6992058.1"/>
    </source>
</evidence>
<comment type="caution">
    <text evidence="2">The sequence shown here is derived from an EMBL/GenBank/DDBJ whole genome shotgun (WGS) entry which is preliminary data.</text>
</comment>
<reference evidence="2" key="1">
    <citation type="submission" date="2020-11" db="EMBL/GenBank/DDBJ databases">
        <authorList>
            <person name="Whitehead M."/>
        </authorList>
    </citation>
    <scope>NUCLEOTIDE SEQUENCE</scope>
    <source>
        <strain evidence="2">EGII</strain>
    </source>
</reference>
<feature type="region of interest" description="Disordered" evidence="1">
    <location>
        <begin position="1"/>
        <end position="33"/>
    </location>
</feature>
<dbReference type="AlphaFoldDB" id="A0A811U104"/>
<dbReference type="Proteomes" id="UP000606786">
    <property type="component" value="Unassembled WGS sequence"/>
</dbReference>
<proteinExistence type="predicted"/>
<accession>A0A811U104</accession>
<evidence type="ECO:0000313" key="3">
    <source>
        <dbReference type="Proteomes" id="UP000606786"/>
    </source>
</evidence>
<keyword evidence="3" id="KW-1185">Reference proteome</keyword>
<organism evidence="2 3">
    <name type="scientific">Ceratitis capitata</name>
    <name type="common">Mediterranean fruit fly</name>
    <name type="synonym">Tephritis capitata</name>
    <dbReference type="NCBI Taxonomy" id="7213"/>
    <lineage>
        <taxon>Eukaryota</taxon>
        <taxon>Metazoa</taxon>
        <taxon>Ecdysozoa</taxon>
        <taxon>Arthropoda</taxon>
        <taxon>Hexapoda</taxon>
        <taxon>Insecta</taxon>
        <taxon>Pterygota</taxon>
        <taxon>Neoptera</taxon>
        <taxon>Endopterygota</taxon>
        <taxon>Diptera</taxon>
        <taxon>Brachycera</taxon>
        <taxon>Muscomorpha</taxon>
        <taxon>Tephritoidea</taxon>
        <taxon>Tephritidae</taxon>
        <taxon>Ceratitis</taxon>
        <taxon>Ceratitis</taxon>
    </lineage>
</organism>
<feature type="non-terminal residue" evidence="2">
    <location>
        <position position="1"/>
    </location>
</feature>
<name>A0A811U104_CERCA</name>